<evidence type="ECO:0000256" key="1">
    <source>
        <dbReference type="SAM" id="Phobius"/>
    </source>
</evidence>
<keyword evidence="1" id="KW-0812">Transmembrane</keyword>
<protein>
    <submittedName>
        <fullName evidence="2">Uncharacterized protein</fullName>
    </submittedName>
</protein>
<accession>A0ABY9X1W1</accession>
<name>A0ABY9X1W1_9BACT</name>
<proteinExistence type="predicted"/>
<feature type="transmembrane region" description="Helical" evidence="1">
    <location>
        <begin position="106"/>
        <end position="132"/>
    </location>
</feature>
<gene>
    <name evidence="2" type="ORF">F0U60_38620</name>
</gene>
<sequence>MSTREPRARTHLLAWGIIWAVWAFISRNNQASLPLLVIATTLLVGCSALAVYANHGLWIPRLLRRGRPLLYAAVLGATLLVLTFLVVLGIQAAYDILWEPDPLRFGFWTNVAMDFLFISFHVLAAAGVLAAMKVPSS</sequence>
<keyword evidence="3" id="KW-1185">Reference proteome</keyword>
<reference evidence="2 3" key="1">
    <citation type="submission" date="2019-08" db="EMBL/GenBank/DDBJ databases">
        <title>Archangium and Cystobacter genomes.</title>
        <authorList>
            <person name="Chen I.-C.K."/>
            <person name="Wielgoss S."/>
        </authorList>
    </citation>
    <scope>NUCLEOTIDE SEQUENCE [LARGE SCALE GENOMIC DNA]</scope>
    <source>
        <strain evidence="2 3">Cbm 6</strain>
    </source>
</reference>
<evidence type="ECO:0000313" key="2">
    <source>
        <dbReference type="EMBL" id="WNG49380.1"/>
    </source>
</evidence>
<keyword evidence="1" id="KW-1133">Transmembrane helix</keyword>
<evidence type="ECO:0000313" key="3">
    <source>
        <dbReference type="Proteomes" id="UP001611383"/>
    </source>
</evidence>
<dbReference type="EMBL" id="CP043494">
    <property type="protein sequence ID" value="WNG49380.1"/>
    <property type="molecule type" value="Genomic_DNA"/>
</dbReference>
<dbReference type="RefSeq" id="WP_395807211.1">
    <property type="nucleotide sequence ID" value="NZ_CP043494.1"/>
</dbReference>
<feature type="transmembrane region" description="Helical" evidence="1">
    <location>
        <begin position="12"/>
        <end position="29"/>
    </location>
</feature>
<keyword evidence="1" id="KW-0472">Membrane</keyword>
<organism evidence="2 3">
    <name type="scientific">Archangium minus</name>
    <dbReference type="NCBI Taxonomy" id="83450"/>
    <lineage>
        <taxon>Bacteria</taxon>
        <taxon>Pseudomonadati</taxon>
        <taxon>Myxococcota</taxon>
        <taxon>Myxococcia</taxon>
        <taxon>Myxococcales</taxon>
        <taxon>Cystobacterineae</taxon>
        <taxon>Archangiaceae</taxon>
        <taxon>Archangium</taxon>
    </lineage>
</organism>
<feature type="transmembrane region" description="Helical" evidence="1">
    <location>
        <begin position="69"/>
        <end position="94"/>
    </location>
</feature>
<dbReference type="Proteomes" id="UP001611383">
    <property type="component" value="Chromosome"/>
</dbReference>
<feature type="transmembrane region" description="Helical" evidence="1">
    <location>
        <begin position="35"/>
        <end position="57"/>
    </location>
</feature>